<evidence type="ECO:0000313" key="2">
    <source>
        <dbReference type="EMBL" id="GAV21062.1"/>
    </source>
</evidence>
<feature type="signal peptide" evidence="1">
    <location>
        <begin position="1"/>
        <end position="19"/>
    </location>
</feature>
<sequence length="104" mass="11403">MNKQLILIALLVAGLSACTWVEVDPQAQGVRVAELSQVTSCKHLGKATVSLLDKVLFVSRGEKQVEEELERLGRNSAAEMDGDTIVPMSKVIDGERVFNVYQCK</sequence>
<dbReference type="Proteomes" id="UP000231632">
    <property type="component" value="Unassembled WGS sequence"/>
</dbReference>
<feature type="chain" id="PRO_5012295701" description="DUF4156 domain-containing protein" evidence="1">
    <location>
        <begin position="20"/>
        <end position="104"/>
    </location>
</feature>
<dbReference type="PROSITE" id="PS51257">
    <property type="entry name" value="PROKAR_LIPOPROTEIN"/>
    <property type="match status" value="1"/>
</dbReference>
<comment type="caution">
    <text evidence="2">The sequence shown here is derived from an EMBL/GenBank/DDBJ whole genome shotgun (WGS) entry which is preliminary data.</text>
</comment>
<evidence type="ECO:0000313" key="3">
    <source>
        <dbReference type="Proteomes" id="UP000231632"/>
    </source>
</evidence>
<name>A0A1L8CQ56_9PROT</name>
<dbReference type="OrthoDB" id="6120981at2"/>
<evidence type="ECO:0000256" key="1">
    <source>
        <dbReference type="SAM" id="SignalP"/>
    </source>
</evidence>
<dbReference type="EMBL" id="BDFD01000020">
    <property type="protein sequence ID" value="GAV21062.1"/>
    <property type="molecule type" value="Genomic_DNA"/>
</dbReference>
<proteinExistence type="predicted"/>
<accession>A0A1L8CQ56</accession>
<dbReference type="STRING" id="1921010.MMIC_P2041"/>
<gene>
    <name evidence="2" type="ORF">MMIC_P2041</name>
</gene>
<evidence type="ECO:0008006" key="4">
    <source>
        <dbReference type="Google" id="ProtNLM"/>
    </source>
</evidence>
<dbReference type="AlphaFoldDB" id="A0A1L8CQ56"/>
<dbReference type="InterPro" id="IPR025294">
    <property type="entry name" value="DUF4156"/>
</dbReference>
<organism evidence="2 3">
    <name type="scientific">Mariprofundus micogutta</name>
    <dbReference type="NCBI Taxonomy" id="1921010"/>
    <lineage>
        <taxon>Bacteria</taxon>
        <taxon>Pseudomonadati</taxon>
        <taxon>Pseudomonadota</taxon>
        <taxon>Candidatius Mariprofundia</taxon>
        <taxon>Mariprofundales</taxon>
        <taxon>Mariprofundaceae</taxon>
        <taxon>Mariprofundus</taxon>
    </lineage>
</organism>
<keyword evidence="3" id="KW-1185">Reference proteome</keyword>
<reference evidence="2 3" key="1">
    <citation type="journal article" date="2017" name="Arch. Microbiol.">
        <title>Mariprofundus micogutta sp. nov., a novel iron-oxidizing zetaproteobacterium isolated from a deep-sea hydrothermal field at the Bayonnaise knoll of the Izu-Ogasawara arc, and a description of Mariprofundales ord. nov. and Zetaproteobacteria classis nov.</title>
        <authorList>
            <person name="Makita H."/>
            <person name="Tanaka E."/>
            <person name="Mitsunobu S."/>
            <person name="Miyazaki M."/>
            <person name="Nunoura T."/>
            <person name="Uematsu K."/>
            <person name="Takaki Y."/>
            <person name="Nishi S."/>
            <person name="Shimamura S."/>
            <person name="Takai K."/>
        </authorList>
    </citation>
    <scope>NUCLEOTIDE SEQUENCE [LARGE SCALE GENOMIC DNA]</scope>
    <source>
        <strain evidence="2 3">ET2</strain>
    </source>
</reference>
<dbReference type="Pfam" id="PF13698">
    <property type="entry name" value="DUF4156"/>
    <property type="match status" value="1"/>
</dbReference>
<keyword evidence="1" id="KW-0732">Signal</keyword>
<dbReference type="RefSeq" id="WP_072660370.1">
    <property type="nucleotide sequence ID" value="NZ_BDFD01000020.1"/>
</dbReference>
<protein>
    <recommendedName>
        <fullName evidence="4">DUF4156 domain-containing protein</fullName>
    </recommendedName>
</protein>